<protein>
    <recommendedName>
        <fullName evidence="3">Ubiquitin-conjugating enzyme E2C-binding protein</fullName>
    </recommendedName>
</protein>
<dbReference type="GeneID" id="30027132"/>
<reference evidence="1 2" key="1">
    <citation type="submission" date="2016-05" db="EMBL/GenBank/DDBJ databases">
        <title>Comparative genomics of biotechnologically important yeasts.</title>
        <authorList>
            <consortium name="DOE Joint Genome Institute"/>
            <person name="Riley R."/>
            <person name="Haridas S."/>
            <person name="Wolfe K.H."/>
            <person name="Lopes M.R."/>
            <person name="Hittinger C.T."/>
            <person name="Goker M."/>
            <person name="Salamov A."/>
            <person name="Wisecaver J."/>
            <person name="Long T.M."/>
            <person name="Aerts A.L."/>
            <person name="Barry K."/>
            <person name="Choi C."/>
            <person name="Clum A."/>
            <person name="Coughlan A.Y."/>
            <person name="Deshpande S."/>
            <person name="Douglass A.P."/>
            <person name="Hanson S.J."/>
            <person name="Klenk H.-P."/>
            <person name="LaButti K."/>
            <person name="Lapidus A."/>
            <person name="Lindquist E."/>
            <person name="Lipzen A."/>
            <person name="Meier-kolthoff J.P."/>
            <person name="Ohm R.A."/>
            <person name="Otillar R.P."/>
            <person name="Pangilinan J."/>
            <person name="Peng Y."/>
            <person name="Rokas A."/>
            <person name="Rosa C.A."/>
            <person name="Scheuner C."/>
            <person name="Sibirny A.A."/>
            <person name="Slot J.C."/>
            <person name="Stielow J.B."/>
            <person name="Sun H."/>
            <person name="Kurtzman C.P."/>
            <person name="Blackwell M."/>
            <person name="Grigoriev I.V."/>
            <person name="Jeffries T.W."/>
        </authorList>
    </citation>
    <scope>NUCLEOTIDE SEQUENCE [LARGE SCALE GENOMIC DNA]</scope>
    <source>
        <strain evidence="1 2">NRRL YB-4993</strain>
    </source>
</reference>
<dbReference type="GO" id="GO:0051865">
    <property type="term" value="P:protein autoubiquitination"/>
    <property type="evidence" value="ECO:0007669"/>
    <property type="project" value="TreeGrafter"/>
</dbReference>
<dbReference type="GO" id="GO:0006513">
    <property type="term" value="P:protein monoubiquitination"/>
    <property type="evidence" value="ECO:0007669"/>
    <property type="project" value="TreeGrafter"/>
</dbReference>
<dbReference type="Proteomes" id="UP000092555">
    <property type="component" value="Unassembled WGS sequence"/>
</dbReference>
<proteinExistence type="predicted"/>
<dbReference type="OrthoDB" id="386949at2759"/>
<dbReference type="EMBL" id="LXTC01000003">
    <property type="protein sequence ID" value="OBA21561.1"/>
    <property type="molecule type" value="Genomic_DNA"/>
</dbReference>
<evidence type="ECO:0008006" key="3">
    <source>
        <dbReference type="Google" id="ProtNLM"/>
    </source>
</evidence>
<sequence>MYLAEYLPRLEQISVTVEIGEKHNAIKSLALRENALFLETGATEDGQQASATDAYRIHLPVQKTSALAGARISKLACGEARVSLTLTLENAASKVAPAPFTALSGSNGVWSVEDLLKKTPRDANDVSRFSFSCAQCNAVVVDSALHKFVDMPLEYWHEMMDFWHCHKPHEDHHNVNDKNYNGKLSPRQGFVHVGSSYILLPQRDENCVCGRKLGTLDGEALKINKWNLHLQYSEKTETYPPFSYVYFAILDRVNALGVRKFTVRTAGTSLAYNVWVTSVGLDVSYGDDKSLSECLKLLYAVQTDSKDDDVVEVPEEPPDR</sequence>
<name>A0A1A0HC22_9ASCO</name>
<dbReference type="GO" id="GO:0005634">
    <property type="term" value="C:nucleus"/>
    <property type="evidence" value="ECO:0007669"/>
    <property type="project" value="TreeGrafter"/>
</dbReference>
<comment type="caution">
    <text evidence="1">The sequence shown here is derived from an EMBL/GenBank/DDBJ whole genome shotgun (WGS) entry which is preliminary data.</text>
</comment>
<keyword evidence="2" id="KW-1185">Reference proteome</keyword>
<dbReference type="GO" id="GO:0000151">
    <property type="term" value="C:ubiquitin ligase complex"/>
    <property type="evidence" value="ECO:0007669"/>
    <property type="project" value="TreeGrafter"/>
</dbReference>
<dbReference type="RefSeq" id="XP_018712071.1">
    <property type="nucleotide sequence ID" value="XM_018854156.1"/>
</dbReference>
<dbReference type="GO" id="GO:0043161">
    <property type="term" value="P:proteasome-mediated ubiquitin-dependent protein catabolic process"/>
    <property type="evidence" value="ECO:0007669"/>
    <property type="project" value="TreeGrafter"/>
</dbReference>
<dbReference type="GO" id="GO:0000209">
    <property type="term" value="P:protein polyubiquitination"/>
    <property type="evidence" value="ECO:0007669"/>
    <property type="project" value="TreeGrafter"/>
</dbReference>
<evidence type="ECO:0000313" key="1">
    <source>
        <dbReference type="EMBL" id="OBA21561.1"/>
    </source>
</evidence>
<dbReference type="STRING" id="869754.A0A1A0HC22"/>
<evidence type="ECO:0000313" key="2">
    <source>
        <dbReference type="Proteomes" id="UP000092555"/>
    </source>
</evidence>
<dbReference type="GO" id="GO:0030332">
    <property type="term" value="F:cyclin binding"/>
    <property type="evidence" value="ECO:0007669"/>
    <property type="project" value="TreeGrafter"/>
</dbReference>
<accession>A0A1A0HC22</accession>
<organism evidence="1 2">
    <name type="scientific">Metschnikowia bicuspidata var. bicuspidata NRRL YB-4993</name>
    <dbReference type="NCBI Taxonomy" id="869754"/>
    <lineage>
        <taxon>Eukaryota</taxon>
        <taxon>Fungi</taxon>
        <taxon>Dikarya</taxon>
        <taxon>Ascomycota</taxon>
        <taxon>Saccharomycotina</taxon>
        <taxon>Pichiomycetes</taxon>
        <taxon>Metschnikowiaceae</taxon>
        <taxon>Metschnikowia</taxon>
    </lineage>
</organism>
<gene>
    <name evidence="1" type="ORF">METBIDRAFT_12054</name>
</gene>
<dbReference type="Pfam" id="PF09814">
    <property type="entry name" value="HECT_2"/>
    <property type="match status" value="1"/>
</dbReference>
<dbReference type="AlphaFoldDB" id="A0A1A0HC22"/>
<dbReference type="GO" id="GO:0061630">
    <property type="term" value="F:ubiquitin protein ligase activity"/>
    <property type="evidence" value="ECO:0007669"/>
    <property type="project" value="TreeGrafter"/>
</dbReference>
<dbReference type="InterPro" id="IPR019193">
    <property type="entry name" value="UBQ-conj_enz_E2-bd_prot"/>
</dbReference>
<dbReference type="GO" id="GO:0031624">
    <property type="term" value="F:ubiquitin conjugating enzyme binding"/>
    <property type="evidence" value="ECO:0007669"/>
    <property type="project" value="TreeGrafter"/>
</dbReference>
<dbReference type="PANTHER" id="PTHR31531">
    <property type="entry name" value="E3 UBIQUITIN-PROTEIN LIGASE E3D FAMILY MEMBER"/>
    <property type="match status" value="1"/>
</dbReference>
<dbReference type="PANTHER" id="PTHR31531:SF2">
    <property type="entry name" value="E3 UBIQUITIN-PROTEIN LIGASE E3D"/>
    <property type="match status" value="1"/>
</dbReference>
<dbReference type="GO" id="GO:0005829">
    <property type="term" value="C:cytosol"/>
    <property type="evidence" value="ECO:0007669"/>
    <property type="project" value="TreeGrafter"/>
</dbReference>